<protein>
    <submittedName>
        <fullName evidence="1">Uncharacterized protein</fullName>
    </submittedName>
</protein>
<organism evidence="1">
    <name type="scientific">Ophidiomyces ophidiicola</name>
    <dbReference type="NCBI Taxonomy" id="1387563"/>
    <lineage>
        <taxon>Eukaryota</taxon>
        <taxon>Fungi</taxon>
        <taxon>Dikarya</taxon>
        <taxon>Ascomycota</taxon>
        <taxon>Pezizomycotina</taxon>
        <taxon>Eurotiomycetes</taxon>
        <taxon>Eurotiomycetidae</taxon>
        <taxon>Onygenales</taxon>
        <taxon>Onygenaceae</taxon>
        <taxon>Ophidiomyces</taxon>
    </lineage>
</organism>
<comment type="caution">
    <text evidence="1">The sequence shown here is derived from an EMBL/GenBank/DDBJ whole genome shotgun (WGS) entry which is preliminary data.</text>
</comment>
<proteinExistence type="predicted"/>
<sequence length="779" mass="87904">MVSFGFSRVSKPPASPSSLPPSSANASTVSLTPTSSATTTASSSSSPPPTATSSSVTASTSLTLIEALRNNPFGTSSKAKCPIAILNDEVEKEHERAELNTSLAILAELFPDVKLEVFRELLVRFDGNSRLQVCVEQLLRYRNEWVKGRWNVPVGTDAVTIVPTRRRQGSNTEDEVATWAAELPEDERFRSENYKKAVKAALCHEFRSISRSAIEAVLAEANFSYFRARPTLRRLSRKTWRVALRNILSFKKTKEKEEPPLLAWQRQPNGDTVPYLKETGCPELDKELYEAFLEPLLTQIKEKQEVGDYKLAQELNEAHAKEADAVYECSCCLSDATFEEISMCSSSLHVICFTCIQRTIQEALFGQGWGNSIDNSRATLRCLAPLQAGTCDGTLDTTLVKRAVLADKAGDEAYQQFENRLVEESLLKSQLKLVRCPFCSYAEYDPVYHPPSKGLAWRFRRASLLSIGCMILVLLDMIPFLFVFFVAFIILRPAAIPLVFITSVRNLCLKTRNQRFSCSNTSCNRQSCITCQKPWRDPHVCHEPLLLNLRTTVEAARTAAIKRTCPRCGLSFVKSSGCNKLTCVCGYSMCYLCRKALGPPLTRIRVNGRRLFRDVDNQFGAVFDGPADIDNGSGDESADDEQEGEGYRHFCEHFRTNPGSRCAECNKCDLYLAEDEELVAQRAGEKAEREWKYRQNLDPISHRHLNSINSRLDGYGADKLHLHASRHTASWNWNWQLDSRDWRAQCRFWVQDVWRDGRWKGEAQYLVDRLVEMLIVVEA</sequence>
<reference evidence="1" key="1">
    <citation type="journal article" date="2022" name="bioRxiv">
        <title>Population genetic analysis of Ophidiomyces ophidiicola, the causative agent of snake fungal disease, indicates recent introductions to the USA.</title>
        <authorList>
            <person name="Ladner J.T."/>
            <person name="Palmer J.M."/>
            <person name="Ettinger C.L."/>
            <person name="Stajich J.E."/>
            <person name="Farrell T.M."/>
            <person name="Glorioso B.M."/>
            <person name="Lawson B."/>
            <person name="Price S.J."/>
            <person name="Stengle A.G."/>
            <person name="Grear D.A."/>
            <person name="Lorch J.M."/>
        </authorList>
    </citation>
    <scope>NUCLEOTIDE SEQUENCE</scope>
    <source>
        <strain evidence="1">NWHC 24266-5</strain>
    </source>
</reference>
<accession>A0ACB8UZM3</accession>
<gene>
    <name evidence="1" type="ORF">LOY88_002270</name>
</gene>
<evidence type="ECO:0000313" key="1">
    <source>
        <dbReference type="EMBL" id="KAI2389113.1"/>
    </source>
</evidence>
<dbReference type="EMBL" id="JALBCA010000026">
    <property type="protein sequence ID" value="KAI2389113.1"/>
    <property type="molecule type" value="Genomic_DNA"/>
</dbReference>
<name>A0ACB8UZM3_9EURO</name>